<feature type="transmembrane region" description="Helical" evidence="5">
    <location>
        <begin position="97"/>
        <end position="120"/>
    </location>
</feature>
<evidence type="ECO:0000256" key="2">
    <source>
        <dbReference type="ARBA" id="ARBA00022692"/>
    </source>
</evidence>
<feature type="transmembrane region" description="Helical" evidence="5">
    <location>
        <begin position="254"/>
        <end position="272"/>
    </location>
</feature>
<dbReference type="RefSeq" id="WP_338548612.1">
    <property type="nucleotide sequence ID" value="NZ_CP146069.1"/>
</dbReference>
<dbReference type="InterPro" id="IPR000620">
    <property type="entry name" value="EamA_dom"/>
</dbReference>
<dbReference type="SUPFAM" id="SSF103481">
    <property type="entry name" value="Multidrug resistance efflux transporter EmrE"/>
    <property type="match status" value="2"/>
</dbReference>
<protein>
    <submittedName>
        <fullName evidence="7">DMT family transporter</fullName>
    </submittedName>
</protein>
<feature type="transmembrane region" description="Helical" evidence="5">
    <location>
        <begin position="36"/>
        <end position="60"/>
    </location>
</feature>
<evidence type="ECO:0000256" key="5">
    <source>
        <dbReference type="SAM" id="Phobius"/>
    </source>
</evidence>
<dbReference type="PANTHER" id="PTHR32322">
    <property type="entry name" value="INNER MEMBRANE TRANSPORTER"/>
    <property type="match status" value="1"/>
</dbReference>
<evidence type="ECO:0000256" key="4">
    <source>
        <dbReference type="ARBA" id="ARBA00023136"/>
    </source>
</evidence>
<evidence type="ECO:0000256" key="3">
    <source>
        <dbReference type="ARBA" id="ARBA00022989"/>
    </source>
</evidence>
<organism evidence="7 8">
    <name type="scientific">Roseovarius phycicola</name>
    <dbReference type="NCBI Taxonomy" id="3080976"/>
    <lineage>
        <taxon>Bacteria</taxon>
        <taxon>Pseudomonadati</taxon>
        <taxon>Pseudomonadota</taxon>
        <taxon>Alphaproteobacteria</taxon>
        <taxon>Rhodobacterales</taxon>
        <taxon>Roseobacteraceae</taxon>
        <taxon>Roseovarius</taxon>
    </lineage>
</organism>
<dbReference type="Proteomes" id="UP001364156">
    <property type="component" value="Chromosome"/>
</dbReference>
<feature type="transmembrane region" description="Helical" evidence="5">
    <location>
        <begin position="161"/>
        <end position="182"/>
    </location>
</feature>
<dbReference type="Pfam" id="PF00892">
    <property type="entry name" value="EamA"/>
    <property type="match status" value="2"/>
</dbReference>
<feature type="transmembrane region" description="Helical" evidence="5">
    <location>
        <begin position="189"/>
        <end position="208"/>
    </location>
</feature>
<feature type="transmembrane region" description="Helical" evidence="5">
    <location>
        <begin position="12"/>
        <end position="30"/>
    </location>
</feature>
<accession>A0ABZ2HES9</accession>
<dbReference type="PANTHER" id="PTHR32322:SF9">
    <property type="entry name" value="AMINO-ACID METABOLITE EFFLUX PUMP-RELATED"/>
    <property type="match status" value="1"/>
</dbReference>
<reference evidence="7 8" key="1">
    <citation type="submission" date="2023-10" db="EMBL/GenBank/DDBJ databases">
        <title>Roseovarius strain S88 nov., isolated from a marine algae.</title>
        <authorList>
            <person name="Lee M.W."/>
            <person name="Lee J.K."/>
            <person name="Kim J.M."/>
            <person name="Choi D.G."/>
            <person name="Baek J.H."/>
            <person name="Bayburt H."/>
            <person name="Jung J.J."/>
            <person name="Han D.M."/>
            <person name="Jeon C.O."/>
        </authorList>
    </citation>
    <scope>NUCLEOTIDE SEQUENCE [LARGE SCALE GENOMIC DNA]</scope>
    <source>
        <strain evidence="7 8">S88</strain>
    </source>
</reference>
<feature type="transmembrane region" description="Helical" evidence="5">
    <location>
        <begin position="278"/>
        <end position="298"/>
    </location>
</feature>
<feature type="domain" description="EamA" evidence="6">
    <location>
        <begin position="164"/>
        <end position="292"/>
    </location>
</feature>
<feature type="transmembrane region" description="Helical" evidence="5">
    <location>
        <begin position="72"/>
        <end position="91"/>
    </location>
</feature>
<comment type="subcellular location">
    <subcellularLocation>
        <location evidence="1">Membrane</location>
        <topology evidence="1">Multi-pass membrane protein</topology>
    </subcellularLocation>
</comment>
<dbReference type="InterPro" id="IPR037185">
    <property type="entry name" value="EmrE-like"/>
</dbReference>
<feature type="domain" description="EamA" evidence="6">
    <location>
        <begin position="12"/>
        <end position="146"/>
    </location>
</feature>
<gene>
    <name evidence="7" type="ORF">RZ517_12970</name>
</gene>
<dbReference type="InterPro" id="IPR050638">
    <property type="entry name" value="AA-Vitamin_Transporters"/>
</dbReference>
<evidence type="ECO:0000313" key="7">
    <source>
        <dbReference type="EMBL" id="WWR45697.1"/>
    </source>
</evidence>
<evidence type="ECO:0000256" key="1">
    <source>
        <dbReference type="ARBA" id="ARBA00004141"/>
    </source>
</evidence>
<keyword evidence="4 5" id="KW-0472">Membrane</keyword>
<dbReference type="EMBL" id="CP146069">
    <property type="protein sequence ID" value="WWR45697.1"/>
    <property type="molecule type" value="Genomic_DNA"/>
</dbReference>
<keyword evidence="8" id="KW-1185">Reference proteome</keyword>
<sequence length="306" mass="31734">MTGISAANWLRLIALGMIWGASFMFVTLALEGVGPLTLVAVRLSLGAACLLVLTTALGAGLPRVTGAGAGKLWAFIFAMGVFSNAVPFALLSWGQQVVASGFAGVCMAVVPLFILPLAHIFVPGESMSLRRLVGFATGTIGVIVLIGPAAFASTGAEFESLAKLACVGAAACYAVGSIFTRLCPEVNRLALAAAVLLVAALLFTPYAIATEGWPEMPQGVSFWALIYLGLLPTGLAQILLVQVIREAGPVFMSLVNYQVPIWSVIFGAVILNEALPPSLYLGLTLILAGVALSQLGALRRLFSGRS</sequence>
<evidence type="ECO:0000313" key="8">
    <source>
        <dbReference type="Proteomes" id="UP001364156"/>
    </source>
</evidence>
<feature type="transmembrane region" description="Helical" evidence="5">
    <location>
        <begin position="132"/>
        <end position="155"/>
    </location>
</feature>
<keyword evidence="3 5" id="KW-1133">Transmembrane helix</keyword>
<feature type="transmembrane region" description="Helical" evidence="5">
    <location>
        <begin position="220"/>
        <end position="242"/>
    </location>
</feature>
<proteinExistence type="predicted"/>
<evidence type="ECO:0000259" key="6">
    <source>
        <dbReference type="Pfam" id="PF00892"/>
    </source>
</evidence>
<keyword evidence="2 5" id="KW-0812">Transmembrane</keyword>
<name>A0ABZ2HES9_9RHOB</name>